<evidence type="ECO:0000313" key="2">
    <source>
        <dbReference type="EMBL" id="GAA4991364.1"/>
    </source>
</evidence>
<feature type="chain" id="PRO_5045472185" evidence="1">
    <location>
        <begin position="43"/>
        <end position="325"/>
    </location>
</feature>
<keyword evidence="3" id="KW-1185">Reference proteome</keyword>
<name>A0ABP9I8M4_9ACTN</name>
<protein>
    <submittedName>
        <fullName evidence="2">Uncharacterized protein</fullName>
    </submittedName>
</protein>
<gene>
    <name evidence="2" type="ORF">GCM10023225_30020</name>
</gene>
<proteinExistence type="predicted"/>
<comment type="caution">
    <text evidence="2">The sequence shown here is derived from an EMBL/GenBank/DDBJ whole genome shotgun (WGS) entry which is preliminary data.</text>
</comment>
<dbReference type="InterPro" id="IPR046037">
    <property type="entry name" value="DUF5995"/>
</dbReference>
<sequence>MHSSAHPDQRSRRRARRTVARTALAAALTIAGTCLPAGPAAAEDPDPLLVPWNTLLPGLSAGHDPSSSDVCRSGQLRCVDAVIREMQRRWAPLDRDCSHRAVFSLLYLRTTEAYREAARTPGFFADPGWVNHYDAVFARYYFDQEDLWRAGRTREVAPAWRTAFEAADTRGVVGLGDVLLGMNGHINRDLPFVLAEIGLVAPDGTSRKPDHDRVYEFLNAAAESQLAEVARRYDPTADDADVPGTTLDATAAFQLVQTWREVSWRNAERLVAARRLGPAAYAATAASVEAYAAAEARAIATATADLLPGTAERREAWCRTHREPL</sequence>
<dbReference type="EMBL" id="BAABIL010000525">
    <property type="protein sequence ID" value="GAA4991364.1"/>
    <property type="molecule type" value="Genomic_DNA"/>
</dbReference>
<dbReference type="RefSeq" id="WP_345713507.1">
    <property type="nucleotide sequence ID" value="NZ_BAABIL010000525.1"/>
</dbReference>
<dbReference type="InterPro" id="IPR006311">
    <property type="entry name" value="TAT_signal"/>
</dbReference>
<keyword evidence="1" id="KW-0732">Signal</keyword>
<dbReference type="Proteomes" id="UP001501195">
    <property type="component" value="Unassembled WGS sequence"/>
</dbReference>
<dbReference type="PROSITE" id="PS51318">
    <property type="entry name" value="TAT"/>
    <property type="match status" value="1"/>
</dbReference>
<reference evidence="3" key="1">
    <citation type="journal article" date="2019" name="Int. J. Syst. Evol. Microbiol.">
        <title>The Global Catalogue of Microorganisms (GCM) 10K type strain sequencing project: providing services to taxonomists for standard genome sequencing and annotation.</title>
        <authorList>
            <consortium name="The Broad Institute Genomics Platform"/>
            <consortium name="The Broad Institute Genome Sequencing Center for Infectious Disease"/>
            <person name="Wu L."/>
            <person name="Ma J."/>
        </authorList>
    </citation>
    <scope>NUCLEOTIDE SEQUENCE [LARGE SCALE GENOMIC DNA]</scope>
    <source>
        <strain evidence="3">JCM 18126</strain>
    </source>
</reference>
<feature type="signal peptide" evidence="1">
    <location>
        <begin position="1"/>
        <end position="42"/>
    </location>
</feature>
<organism evidence="2 3">
    <name type="scientific">Kineococcus glutinatus</name>
    <dbReference type="NCBI Taxonomy" id="1070872"/>
    <lineage>
        <taxon>Bacteria</taxon>
        <taxon>Bacillati</taxon>
        <taxon>Actinomycetota</taxon>
        <taxon>Actinomycetes</taxon>
        <taxon>Kineosporiales</taxon>
        <taxon>Kineosporiaceae</taxon>
        <taxon>Kineococcus</taxon>
    </lineage>
</organism>
<dbReference type="Pfam" id="PF19458">
    <property type="entry name" value="DUF5995"/>
    <property type="match status" value="1"/>
</dbReference>
<accession>A0ABP9I8M4</accession>
<evidence type="ECO:0000313" key="3">
    <source>
        <dbReference type="Proteomes" id="UP001501195"/>
    </source>
</evidence>
<evidence type="ECO:0000256" key="1">
    <source>
        <dbReference type="SAM" id="SignalP"/>
    </source>
</evidence>